<feature type="transmembrane region" description="Helical" evidence="1">
    <location>
        <begin position="283"/>
        <end position="304"/>
    </location>
</feature>
<gene>
    <name evidence="2" type="ORF">FKV25_09400</name>
</gene>
<dbReference type="OrthoDB" id="9811967at2"/>
<dbReference type="GO" id="GO:0005886">
    <property type="term" value="C:plasma membrane"/>
    <property type="evidence" value="ECO:0007669"/>
    <property type="project" value="TreeGrafter"/>
</dbReference>
<dbReference type="PANTHER" id="PTHR38684">
    <property type="entry name" value="PROTEIN AMPE"/>
    <property type="match status" value="1"/>
</dbReference>
<keyword evidence="1" id="KW-1133">Transmembrane helix</keyword>
<evidence type="ECO:0000313" key="2">
    <source>
        <dbReference type="EMBL" id="TQD44911.1"/>
    </source>
</evidence>
<feature type="transmembrane region" description="Helical" evidence="1">
    <location>
        <begin position="75"/>
        <end position="93"/>
    </location>
</feature>
<accession>A0A508A866</accession>
<protein>
    <recommendedName>
        <fullName evidence="4">Regulatory signaling modulator protein AmpE</fullName>
    </recommendedName>
</protein>
<evidence type="ECO:0008006" key="4">
    <source>
        <dbReference type="Google" id="ProtNLM"/>
    </source>
</evidence>
<dbReference type="InterPro" id="IPR052966">
    <property type="entry name" value="Beta-lactamase_Reg"/>
</dbReference>
<proteinExistence type="predicted"/>
<dbReference type="EMBL" id="VICE01000087">
    <property type="protein sequence ID" value="TQD44911.1"/>
    <property type="molecule type" value="Genomic_DNA"/>
</dbReference>
<comment type="caution">
    <text evidence="2">The sequence shown here is derived from an EMBL/GenBank/DDBJ whole genome shotgun (WGS) entry which is preliminary data.</text>
</comment>
<feature type="transmembrane region" description="Helical" evidence="1">
    <location>
        <begin position="147"/>
        <end position="168"/>
    </location>
</feature>
<keyword evidence="3" id="KW-1185">Reference proteome</keyword>
<evidence type="ECO:0000256" key="1">
    <source>
        <dbReference type="SAM" id="Phobius"/>
    </source>
</evidence>
<name>A0A508A866_9GAMM</name>
<dbReference type="PANTHER" id="PTHR38684:SF1">
    <property type="entry name" value="PROTEIN AMPE"/>
    <property type="match status" value="1"/>
</dbReference>
<dbReference type="Proteomes" id="UP000318212">
    <property type="component" value="Unassembled WGS sequence"/>
</dbReference>
<keyword evidence="1" id="KW-0812">Transmembrane</keyword>
<reference evidence="2 3" key="1">
    <citation type="submission" date="2019-06" db="EMBL/GenBank/DDBJ databases">
        <title>Lysobacter alkalisoli sp. nov. isolated from saline soil.</title>
        <authorList>
            <person name="Sun J.-Q."/>
            <person name="Xu L."/>
        </authorList>
    </citation>
    <scope>NUCLEOTIDE SEQUENCE [LARGE SCALE GENOMIC DNA]</scope>
    <source>
        <strain evidence="2 3">JCM 31130</strain>
    </source>
</reference>
<organism evidence="2 3">
    <name type="scientific">Marilutibacter aestuarii</name>
    <dbReference type="NCBI Taxonomy" id="1706195"/>
    <lineage>
        <taxon>Bacteria</taxon>
        <taxon>Pseudomonadati</taxon>
        <taxon>Pseudomonadota</taxon>
        <taxon>Gammaproteobacteria</taxon>
        <taxon>Lysobacterales</taxon>
        <taxon>Lysobacteraceae</taxon>
        <taxon>Marilutibacter</taxon>
    </lineage>
</organism>
<keyword evidence="1" id="KW-0472">Membrane</keyword>
<sequence length="305" mass="32925">MSVTLIATVVALVLGHLAQPLAAAVRSYGWYGDWLRWLDGRFDEGSLWRGSWGILIALPPPLLLVALFQQALDDTMFGLASLLFGIAALFYAWGPRDLDVDVEAIVQAPDLASRRAAAARLWPDGEAPSLEGGVLVDAVFYNALRRWFGVLFWFLLLGPFGALMYRLVEVSAHGEFARTLPAGTAEGARTLLTALEWPVAQLMTLALAIVGNFDTVLAAWRDNGGATFAFRIGFLGAVGRASVRSELAEEVGDYADVGADGEGAVPRLEVLGELPELRDAMSLVWRTLLAWLALLALLVIAGYVN</sequence>
<evidence type="ECO:0000313" key="3">
    <source>
        <dbReference type="Proteomes" id="UP000318212"/>
    </source>
</evidence>
<dbReference type="GO" id="GO:0046677">
    <property type="term" value="P:response to antibiotic"/>
    <property type="evidence" value="ECO:0007669"/>
    <property type="project" value="TreeGrafter"/>
</dbReference>
<dbReference type="AlphaFoldDB" id="A0A508A866"/>
<feature type="transmembrane region" description="Helical" evidence="1">
    <location>
        <begin position="47"/>
        <end position="68"/>
    </location>
</feature>
<dbReference type="RefSeq" id="WP_141518539.1">
    <property type="nucleotide sequence ID" value="NZ_VICE01000087.1"/>
</dbReference>